<keyword evidence="2" id="KW-0808">Transferase</keyword>
<evidence type="ECO:0000313" key="2">
    <source>
        <dbReference type="EMBL" id="MFC3702839.1"/>
    </source>
</evidence>
<sequence>MFKEKWESERLLFEPFKLNEAQVAKNIFSANSHLVNVDPTFREWPLSEYESLINKDLEPKDLSTPQAFILRKIVEKEGDVVGYLQLELNAPANEQCWIPMLVLSPNKQGLGYGTEILRSIVDLLSTYDRFNLLQLNVYAENKDSFRFWYNGGFNKIVAFEKEHENGREYNCLVLSRMI</sequence>
<keyword evidence="3" id="KW-1185">Reference proteome</keyword>
<comment type="caution">
    <text evidence="2">The sequence shown here is derived from an EMBL/GenBank/DDBJ whole genome shotgun (WGS) entry which is preliminary data.</text>
</comment>
<evidence type="ECO:0000313" key="3">
    <source>
        <dbReference type="Proteomes" id="UP001595710"/>
    </source>
</evidence>
<dbReference type="CDD" id="cd04301">
    <property type="entry name" value="NAT_SF"/>
    <property type="match status" value="1"/>
</dbReference>
<feature type="domain" description="N-acetyltransferase" evidence="1">
    <location>
        <begin position="39"/>
        <end position="178"/>
    </location>
</feature>
<organism evidence="2 3">
    <name type="scientific">Reinekea marina</name>
    <dbReference type="NCBI Taxonomy" id="1310421"/>
    <lineage>
        <taxon>Bacteria</taxon>
        <taxon>Pseudomonadati</taxon>
        <taxon>Pseudomonadota</taxon>
        <taxon>Gammaproteobacteria</taxon>
        <taxon>Oceanospirillales</taxon>
        <taxon>Saccharospirillaceae</taxon>
        <taxon>Reinekea</taxon>
    </lineage>
</organism>
<dbReference type="SUPFAM" id="SSF55729">
    <property type="entry name" value="Acyl-CoA N-acyltransferases (Nat)"/>
    <property type="match status" value="1"/>
</dbReference>
<dbReference type="EC" id="2.3.-.-" evidence="2"/>
<dbReference type="Pfam" id="PF00583">
    <property type="entry name" value="Acetyltransf_1"/>
    <property type="match status" value="1"/>
</dbReference>
<dbReference type="InterPro" id="IPR000182">
    <property type="entry name" value="GNAT_dom"/>
</dbReference>
<name>A0ABV7WVD4_9GAMM</name>
<dbReference type="PROSITE" id="PS51186">
    <property type="entry name" value="GNAT"/>
    <property type="match status" value="1"/>
</dbReference>
<gene>
    <name evidence="2" type="ORF">ACFOND_14460</name>
</gene>
<proteinExistence type="predicted"/>
<dbReference type="EMBL" id="JBHRYN010000029">
    <property type="protein sequence ID" value="MFC3702839.1"/>
    <property type="molecule type" value="Genomic_DNA"/>
</dbReference>
<dbReference type="Gene3D" id="3.40.630.30">
    <property type="match status" value="1"/>
</dbReference>
<accession>A0ABV7WVD4</accession>
<dbReference type="InterPro" id="IPR016181">
    <property type="entry name" value="Acyl_CoA_acyltransferase"/>
</dbReference>
<dbReference type="GO" id="GO:0016746">
    <property type="term" value="F:acyltransferase activity"/>
    <property type="evidence" value="ECO:0007669"/>
    <property type="project" value="UniProtKB-KW"/>
</dbReference>
<evidence type="ECO:0000259" key="1">
    <source>
        <dbReference type="PROSITE" id="PS51186"/>
    </source>
</evidence>
<dbReference type="Proteomes" id="UP001595710">
    <property type="component" value="Unassembled WGS sequence"/>
</dbReference>
<dbReference type="RefSeq" id="WP_290283346.1">
    <property type="nucleotide sequence ID" value="NZ_JAUFQI010000001.1"/>
</dbReference>
<protein>
    <submittedName>
        <fullName evidence="2">GNAT family N-acetyltransferase</fullName>
        <ecNumber evidence="2">2.3.-.-</ecNumber>
    </submittedName>
</protein>
<reference evidence="3" key="1">
    <citation type="journal article" date="2019" name="Int. J. Syst. Evol. Microbiol.">
        <title>The Global Catalogue of Microorganisms (GCM) 10K type strain sequencing project: providing services to taxonomists for standard genome sequencing and annotation.</title>
        <authorList>
            <consortium name="The Broad Institute Genomics Platform"/>
            <consortium name="The Broad Institute Genome Sequencing Center for Infectious Disease"/>
            <person name="Wu L."/>
            <person name="Ma J."/>
        </authorList>
    </citation>
    <scope>NUCLEOTIDE SEQUENCE [LARGE SCALE GENOMIC DNA]</scope>
    <source>
        <strain evidence="3">CECT 8288</strain>
    </source>
</reference>
<keyword evidence="2" id="KW-0012">Acyltransferase</keyword>